<dbReference type="SUPFAM" id="SSF51905">
    <property type="entry name" value="FAD/NAD(P)-binding domain"/>
    <property type="match status" value="1"/>
</dbReference>
<evidence type="ECO:0000313" key="7">
    <source>
        <dbReference type="Proteomes" id="UP000719942"/>
    </source>
</evidence>
<reference evidence="6 7" key="1">
    <citation type="submission" date="2021-03" db="EMBL/GenBank/DDBJ databases">
        <title>Caproiciproducens sp. nov. isolated from feces of cow.</title>
        <authorList>
            <person name="Choi J.-Y."/>
        </authorList>
    </citation>
    <scope>NUCLEOTIDE SEQUENCE [LARGE SCALE GENOMIC DNA]</scope>
    <source>
        <strain evidence="6 7">AGMB10547</strain>
    </source>
</reference>
<evidence type="ECO:0000313" key="6">
    <source>
        <dbReference type="EMBL" id="MBW7571362.1"/>
    </source>
</evidence>
<evidence type="ECO:0000256" key="5">
    <source>
        <dbReference type="ARBA" id="ARBA00023014"/>
    </source>
</evidence>
<keyword evidence="3" id="KW-0560">Oxidoreductase</keyword>
<organism evidence="6 7">
    <name type="scientific">Caproiciproducens faecalis</name>
    <dbReference type="NCBI Taxonomy" id="2820301"/>
    <lineage>
        <taxon>Bacteria</taxon>
        <taxon>Bacillati</taxon>
        <taxon>Bacillota</taxon>
        <taxon>Clostridia</taxon>
        <taxon>Eubacteriales</taxon>
        <taxon>Acutalibacteraceae</taxon>
        <taxon>Caproiciproducens</taxon>
    </lineage>
</organism>
<sequence length="447" mass="49332">MKTVLEPQAQIPVFDEADVLVVGGGPAGSAAAISAARNGAKVILLERYGFLGGLVTGGQVCMIPNLDNGTGDKVLGIQKEWMTRLGKYPDAVFGPKDREAGSTNSELVKKWSNYFGAVWNNKVMYTTFIDPELMKIVLNDMVEEAKVTVYFHCWAAKAFMDDGKLKGVFFESKEGRKAVLAKVVIDATGEGDIFASAGAEFDNSIDPTIRNSNMAECFRLADTDYAKYAAYKVAFPEECAQKLQRLNEVAGYKLLPIPSNRNDNMWVNNWIPEKNSMKIKDLTYVEMKIKKAIPDVVRYLRKELPGFEDCYLMDIASIVGCRYSRRLKGQYQITFDDLKQGKTFSDAVAVTPAMHSFNKPDGESALSIPFRALVPEKLDNLLAAGRCLSADVRAHNWLNLIPHSVATGEASGAAAYLAVQSGKQPRDIDVVKLQEILRNQGVYLPKI</sequence>
<dbReference type="InterPro" id="IPR036188">
    <property type="entry name" value="FAD/NAD-bd_sf"/>
</dbReference>
<dbReference type="PANTHER" id="PTHR43498:SF1">
    <property type="entry name" value="COB--COM HETERODISULFIDE REDUCTASE IRON-SULFUR SUBUNIT A"/>
    <property type="match status" value="1"/>
</dbReference>
<keyword evidence="4" id="KW-0408">Iron</keyword>
<gene>
    <name evidence="6" type="ORF">J5W02_00935</name>
</gene>
<dbReference type="EMBL" id="JAGFNZ010000001">
    <property type="protein sequence ID" value="MBW7571362.1"/>
    <property type="molecule type" value="Genomic_DNA"/>
</dbReference>
<evidence type="ECO:0000256" key="1">
    <source>
        <dbReference type="ARBA" id="ARBA00022485"/>
    </source>
</evidence>
<keyword evidence="2" id="KW-0479">Metal-binding</keyword>
<keyword evidence="5" id="KW-0411">Iron-sulfur</keyword>
<dbReference type="InterPro" id="IPR039650">
    <property type="entry name" value="HdrA-like"/>
</dbReference>
<accession>A0ABS7DJ98</accession>
<dbReference type="Proteomes" id="UP000719942">
    <property type="component" value="Unassembled WGS sequence"/>
</dbReference>
<keyword evidence="7" id="KW-1185">Reference proteome</keyword>
<dbReference type="Gene3D" id="3.50.50.60">
    <property type="entry name" value="FAD/NAD(P)-binding domain"/>
    <property type="match status" value="1"/>
</dbReference>
<evidence type="ECO:0000256" key="3">
    <source>
        <dbReference type="ARBA" id="ARBA00023002"/>
    </source>
</evidence>
<evidence type="ECO:0000256" key="4">
    <source>
        <dbReference type="ARBA" id="ARBA00023004"/>
    </source>
</evidence>
<protein>
    <submittedName>
        <fullName evidence="6">FAD-dependent oxidoreductase</fullName>
    </submittedName>
</protein>
<dbReference type="PANTHER" id="PTHR43498">
    <property type="entry name" value="FERREDOXIN:COB-COM HETERODISULFIDE REDUCTASE SUBUNIT A"/>
    <property type="match status" value="1"/>
</dbReference>
<comment type="caution">
    <text evidence="6">The sequence shown here is derived from an EMBL/GenBank/DDBJ whole genome shotgun (WGS) entry which is preliminary data.</text>
</comment>
<keyword evidence="1" id="KW-0004">4Fe-4S</keyword>
<evidence type="ECO:0000256" key="2">
    <source>
        <dbReference type="ARBA" id="ARBA00022723"/>
    </source>
</evidence>
<dbReference type="Pfam" id="PF12831">
    <property type="entry name" value="FAD_oxidored"/>
    <property type="match status" value="1"/>
</dbReference>
<proteinExistence type="predicted"/>
<name>A0ABS7DJ98_9FIRM</name>
<dbReference type="PRINTS" id="PR00469">
    <property type="entry name" value="PNDRDTASEII"/>
</dbReference>
<dbReference type="RefSeq" id="WP_219938572.1">
    <property type="nucleotide sequence ID" value="NZ_JAGFNZ010000001.1"/>
</dbReference>